<evidence type="ECO:0000313" key="8">
    <source>
        <dbReference type="Proteomes" id="UP001347796"/>
    </source>
</evidence>
<evidence type="ECO:0000256" key="2">
    <source>
        <dbReference type="ARBA" id="ARBA00007279"/>
    </source>
</evidence>
<protein>
    <recommendedName>
        <fullName evidence="9">Dolichyl-diphosphooligosaccharide--protein glycosyltransferase subunit KCP2</fullName>
    </recommendedName>
</protein>
<dbReference type="GO" id="GO:0016020">
    <property type="term" value="C:membrane"/>
    <property type="evidence" value="ECO:0007669"/>
    <property type="project" value="UniProtKB-SubCell"/>
</dbReference>
<keyword evidence="4 6" id="KW-1133">Transmembrane helix</keyword>
<feature type="transmembrane region" description="Helical" evidence="6">
    <location>
        <begin position="12"/>
        <end position="30"/>
    </location>
</feature>
<feature type="transmembrane region" description="Helical" evidence="6">
    <location>
        <begin position="82"/>
        <end position="115"/>
    </location>
</feature>
<dbReference type="PANTHER" id="PTHR32001:SF1">
    <property type="entry name" value="KERATINOCYTE-ASSOCIATED PROTEIN 2"/>
    <property type="match status" value="1"/>
</dbReference>
<dbReference type="AlphaFoldDB" id="A0AAN8PPV7"/>
<evidence type="ECO:0000256" key="3">
    <source>
        <dbReference type="ARBA" id="ARBA00022692"/>
    </source>
</evidence>
<keyword evidence="8" id="KW-1185">Reference proteome</keyword>
<evidence type="ECO:0008006" key="9">
    <source>
        <dbReference type="Google" id="ProtNLM"/>
    </source>
</evidence>
<evidence type="ECO:0000256" key="6">
    <source>
        <dbReference type="SAM" id="Phobius"/>
    </source>
</evidence>
<sequence length="140" mass="15226">MLQKESKMAVSSSMSLALSGTLTVVLFAGMQMFRQQLASVEYLTVVGGLLGSFLFILLLTAVGNFETLTFGKGFQAQIFPEVIMCLLVALFASGLIHRVCVTTCFIFSLVALYYINHISQKKYGGTTTPTTPVAPSKKKR</sequence>
<comment type="subcellular location">
    <subcellularLocation>
        <location evidence="1">Membrane</location>
        <topology evidence="1">Multi-pass membrane protein</topology>
    </subcellularLocation>
</comment>
<dbReference type="InterPro" id="IPR018614">
    <property type="entry name" value="KRTCAP2"/>
</dbReference>
<keyword evidence="5 6" id="KW-0472">Membrane</keyword>
<comment type="caution">
    <text evidence="7">The sequence shown here is derived from an EMBL/GenBank/DDBJ whole genome shotgun (WGS) entry which is preliminary data.</text>
</comment>
<dbReference type="Proteomes" id="UP001347796">
    <property type="component" value="Unassembled WGS sequence"/>
</dbReference>
<keyword evidence="3 6" id="KW-0812">Transmembrane</keyword>
<comment type="similarity">
    <text evidence="2">Belongs to the KRTCAP2 family.</text>
</comment>
<name>A0AAN8PPV7_PATCE</name>
<proteinExistence type="inferred from homology"/>
<evidence type="ECO:0000313" key="7">
    <source>
        <dbReference type="EMBL" id="KAK6179518.1"/>
    </source>
</evidence>
<dbReference type="PANTHER" id="PTHR32001">
    <property type="entry name" value="KERATINOCYTE-ASSOCIATED PROTEIN 2"/>
    <property type="match status" value="1"/>
</dbReference>
<dbReference type="EMBL" id="JAZGQO010000008">
    <property type="protein sequence ID" value="KAK6179518.1"/>
    <property type="molecule type" value="Genomic_DNA"/>
</dbReference>
<accession>A0AAN8PPV7</accession>
<reference evidence="7 8" key="1">
    <citation type="submission" date="2024-01" db="EMBL/GenBank/DDBJ databases">
        <title>The genome of the rayed Mediterranean limpet Patella caerulea (Linnaeus, 1758).</title>
        <authorList>
            <person name="Anh-Thu Weber A."/>
            <person name="Halstead-Nussloch G."/>
        </authorList>
    </citation>
    <scope>NUCLEOTIDE SEQUENCE [LARGE SCALE GENOMIC DNA]</scope>
    <source>
        <strain evidence="7">AATW-2023a</strain>
        <tissue evidence="7">Whole specimen</tissue>
    </source>
</reference>
<evidence type="ECO:0000256" key="5">
    <source>
        <dbReference type="ARBA" id="ARBA00023136"/>
    </source>
</evidence>
<dbReference type="Pfam" id="PF09775">
    <property type="entry name" value="Keratin_assoc"/>
    <property type="match status" value="1"/>
</dbReference>
<evidence type="ECO:0000256" key="1">
    <source>
        <dbReference type="ARBA" id="ARBA00004141"/>
    </source>
</evidence>
<evidence type="ECO:0000256" key="4">
    <source>
        <dbReference type="ARBA" id="ARBA00022989"/>
    </source>
</evidence>
<organism evidence="7 8">
    <name type="scientific">Patella caerulea</name>
    <name type="common">Rayed Mediterranean limpet</name>
    <dbReference type="NCBI Taxonomy" id="87958"/>
    <lineage>
        <taxon>Eukaryota</taxon>
        <taxon>Metazoa</taxon>
        <taxon>Spiralia</taxon>
        <taxon>Lophotrochozoa</taxon>
        <taxon>Mollusca</taxon>
        <taxon>Gastropoda</taxon>
        <taxon>Patellogastropoda</taxon>
        <taxon>Patelloidea</taxon>
        <taxon>Patellidae</taxon>
        <taxon>Patella</taxon>
    </lineage>
</organism>
<gene>
    <name evidence="7" type="ORF">SNE40_011852</name>
</gene>
<feature type="transmembrane region" description="Helical" evidence="6">
    <location>
        <begin position="42"/>
        <end position="62"/>
    </location>
</feature>